<dbReference type="CDD" id="cd06286">
    <property type="entry name" value="PBP1_CcpB-like"/>
    <property type="match status" value="1"/>
</dbReference>
<evidence type="ECO:0000256" key="1">
    <source>
        <dbReference type="ARBA" id="ARBA00023015"/>
    </source>
</evidence>
<dbReference type="CDD" id="cd01392">
    <property type="entry name" value="HTH_LacI"/>
    <property type="match status" value="1"/>
</dbReference>
<dbReference type="SUPFAM" id="SSF47413">
    <property type="entry name" value="lambda repressor-like DNA-binding domains"/>
    <property type="match status" value="1"/>
</dbReference>
<evidence type="ECO:0000256" key="3">
    <source>
        <dbReference type="ARBA" id="ARBA00023163"/>
    </source>
</evidence>
<keyword evidence="3" id="KW-0804">Transcription</keyword>
<dbReference type="PROSITE" id="PS50932">
    <property type="entry name" value="HTH_LACI_2"/>
    <property type="match status" value="1"/>
</dbReference>
<sequence length="322" mass="36466">MSKFEQIMLLSGYSRATVSRVINNSPNVNKETREKILQIMEQLDYAPNRNAVALSIGRTNQIGIVIVSLIEITISFLNHFIEAALRYGFQTIIYTSQGDKAKEMQAFEDLRSKRVDGLLIITCVNDPGKLSAYSRYGPIISWQRMRKGQIPSISMDQGEGYRLGLEHLLAKGFTRIANIFGRSGSLNTRSRRLAYESTMKQQSLPVRSDWYRYEVYGMLDGEEAWRSLSAMKEVPEAILCSNDYVAAGILNEAHRQNLDIPEQLAIIGFDDTELSASLGITTIHNPIKEQAWNAFYHLWNQIGGEALEQSKLSFQLVERQTT</sequence>
<dbReference type="PANTHER" id="PTHR30146:SF105">
    <property type="entry name" value="CATABOLITE CONTROL PROTEIN B"/>
    <property type="match status" value="1"/>
</dbReference>
<dbReference type="InterPro" id="IPR028082">
    <property type="entry name" value="Peripla_BP_I"/>
</dbReference>
<dbReference type="SMART" id="SM00354">
    <property type="entry name" value="HTH_LACI"/>
    <property type="match status" value="1"/>
</dbReference>
<dbReference type="GO" id="GO:0003700">
    <property type="term" value="F:DNA-binding transcription factor activity"/>
    <property type="evidence" value="ECO:0007669"/>
    <property type="project" value="TreeGrafter"/>
</dbReference>
<keyword evidence="2" id="KW-0238">DNA-binding</keyword>
<dbReference type="Proteomes" id="UP000266177">
    <property type="component" value="Unassembled WGS sequence"/>
</dbReference>
<dbReference type="Gene3D" id="3.40.50.2300">
    <property type="match status" value="2"/>
</dbReference>
<gene>
    <name evidence="5" type="ORF">DQX05_16105</name>
</gene>
<dbReference type="InterPro" id="IPR000843">
    <property type="entry name" value="HTH_LacI"/>
</dbReference>
<dbReference type="AlphaFoldDB" id="A0A3A3H1K2"/>
<dbReference type="SUPFAM" id="SSF53822">
    <property type="entry name" value="Periplasmic binding protein-like I"/>
    <property type="match status" value="1"/>
</dbReference>
<dbReference type="PANTHER" id="PTHR30146">
    <property type="entry name" value="LACI-RELATED TRANSCRIPTIONAL REPRESSOR"/>
    <property type="match status" value="1"/>
</dbReference>
<dbReference type="EMBL" id="QYZD01000014">
    <property type="protein sequence ID" value="RJG22761.1"/>
    <property type="molecule type" value="Genomic_DNA"/>
</dbReference>
<reference evidence="5 6" key="1">
    <citation type="submission" date="2018-09" db="EMBL/GenBank/DDBJ databases">
        <title>Paenibacillus SK2017-BO5.</title>
        <authorList>
            <person name="Piskunova J.V."/>
            <person name="Dubiley S.A."/>
            <person name="Severinov K.V."/>
        </authorList>
    </citation>
    <scope>NUCLEOTIDE SEQUENCE [LARGE SCALE GENOMIC DNA]</scope>
    <source>
        <strain evidence="5 6">BO5</strain>
    </source>
</reference>
<evidence type="ECO:0000313" key="5">
    <source>
        <dbReference type="EMBL" id="RJG22761.1"/>
    </source>
</evidence>
<dbReference type="InterPro" id="IPR046335">
    <property type="entry name" value="LacI/GalR-like_sensor"/>
</dbReference>
<dbReference type="Pfam" id="PF00356">
    <property type="entry name" value="LacI"/>
    <property type="match status" value="1"/>
</dbReference>
<evidence type="ECO:0000256" key="2">
    <source>
        <dbReference type="ARBA" id="ARBA00023125"/>
    </source>
</evidence>
<name>A0A3A3H1K2_PANTH</name>
<dbReference type="InterPro" id="IPR010982">
    <property type="entry name" value="Lambda_DNA-bd_dom_sf"/>
</dbReference>
<comment type="caution">
    <text evidence="5">The sequence shown here is derived from an EMBL/GenBank/DDBJ whole genome shotgun (WGS) entry which is preliminary data.</text>
</comment>
<dbReference type="RefSeq" id="WP_119794571.1">
    <property type="nucleotide sequence ID" value="NZ_QYZD01000014.1"/>
</dbReference>
<protein>
    <submittedName>
        <fullName evidence="5">LacI family transcriptional regulator</fullName>
    </submittedName>
</protein>
<evidence type="ECO:0000313" key="6">
    <source>
        <dbReference type="Proteomes" id="UP000266177"/>
    </source>
</evidence>
<dbReference type="Pfam" id="PF13377">
    <property type="entry name" value="Peripla_BP_3"/>
    <property type="match status" value="1"/>
</dbReference>
<dbReference type="Gene3D" id="1.10.260.40">
    <property type="entry name" value="lambda repressor-like DNA-binding domains"/>
    <property type="match status" value="1"/>
</dbReference>
<dbReference type="GO" id="GO:0000976">
    <property type="term" value="F:transcription cis-regulatory region binding"/>
    <property type="evidence" value="ECO:0007669"/>
    <property type="project" value="TreeGrafter"/>
</dbReference>
<evidence type="ECO:0000259" key="4">
    <source>
        <dbReference type="PROSITE" id="PS50932"/>
    </source>
</evidence>
<dbReference type="OrthoDB" id="9798934at2"/>
<organism evidence="5 6">
    <name type="scientific">Paenibacillus thiaminolyticus</name>
    <name type="common">Bacillus thiaminolyticus</name>
    <dbReference type="NCBI Taxonomy" id="49283"/>
    <lineage>
        <taxon>Bacteria</taxon>
        <taxon>Bacillati</taxon>
        <taxon>Bacillota</taxon>
        <taxon>Bacilli</taxon>
        <taxon>Bacillales</taxon>
        <taxon>Paenibacillaceae</taxon>
        <taxon>Paenibacillus</taxon>
    </lineage>
</organism>
<proteinExistence type="predicted"/>
<feature type="domain" description="HTH lacI-type" evidence="4">
    <location>
        <begin position="10"/>
        <end position="56"/>
    </location>
</feature>
<keyword evidence="1" id="KW-0805">Transcription regulation</keyword>
<accession>A0A3A3H1K2</accession>